<gene>
    <name evidence="10" type="ORF">AABB31_04300</name>
</gene>
<feature type="transmembrane region" description="Helical" evidence="7">
    <location>
        <begin position="337"/>
        <end position="356"/>
    </location>
</feature>
<comment type="subcellular location">
    <subcellularLocation>
        <location evidence="1">Cell membrane</location>
        <topology evidence="1">Multi-pass membrane protein</topology>
    </subcellularLocation>
</comment>
<dbReference type="InterPro" id="IPR036640">
    <property type="entry name" value="ABC1_TM_sf"/>
</dbReference>
<dbReference type="GO" id="GO:0015421">
    <property type="term" value="F:ABC-type oligopeptide transporter activity"/>
    <property type="evidence" value="ECO:0007669"/>
    <property type="project" value="TreeGrafter"/>
</dbReference>
<keyword evidence="11" id="KW-1185">Reference proteome</keyword>
<dbReference type="PANTHER" id="PTHR43394:SF1">
    <property type="entry name" value="ATP-BINDING CASSETTE SUB-FAMILY B MEMBER 10, MITOCHONDRIAL"/>
    <property type="match status" value="1"/>
</dbReference>
<dbReference type="GO" id="GO:0005886">
    <property type="term" value="C:plasma membrane"/>
    <property type="evidence" value="ECO:0007669"/>
    <property type="project" value="UniProtKB-SubCell"/>
</dbReference>
<proteinExistence type="predicted"/>
<keyword evidence="4" id="KW-0067">ATP-binding</keyword>
<reference evidence="11" key="1">
    <citation type="submission" date="2024-04" db="EMBL/GenBank/DDBJ databases">
        <title>Phylogenomic analyses of a clade within the roseobacter group suggest taxonomic reassignments of species of the genera Aestuariivita, Citreicella, Loktanella, Nautella, Pelagibaca, Ruegeria, Thalassobius, Thiobacimonas and Tropicibacter, and the proposal o.</title>
        <authorList>
            <person name="Jeon C.O."/>
        </authorList>
    </citation>
    <scope>NUCLEOTIDE SEQUENCE [LARGE SCALE GENOMIC DNA]</scope>
    <source>
        <strain evidence="11">SS1-5</strain>
    </source>
</reference>
<keyword evidence="2 7" id="KW-0812">Transmembrane</keyword>
<evidence type="ECO:0000256" key="7">
    <source>
        <dbReference type="SAM" id="Phobius"/>
    </source>
</evidence>
<organism evidence="10 11">
    <name type="scientific">Yoonia rhodophyticola</name>
    <dbReference type="NCBI Taxonomy" id="3137370"/>
    <lineage>
        <taxon>Bacteria</taxon>
        <taxon>Pseudomonadati</taxon>
        <taxon>Pseudomonadota</taxon>
        <taxon>Alphaproteobacteria</taxon>
        <taxon>Rhodobacterales</taxon>
        <taxon>Paracoccaceae</taxon>
        <taxon>Yoonia</taxon>
    </lineage>
</organism>
<accession>A0AAN0NJE7</accession>
<dbReference type="InterPro" id="IPR003593">
    <property type="entry name" value="AAA+_ATPase"/>
</dbReference>
<evidence type="ECO:0000259" key="8">
    <source>
        <dbReference type="PROSITE" id="PS50893"/>
    </source>
</evidence>
<dbReference type="GO" id="GO:0016887">
    <property type="term" value="F:ATP hydrolysis activity"/>
    <property type="evidence" value="ECO:0007669"/>
    <property type="project" value="InterPro"/>
</dbReference>
<reference evidence="10 11" key="2">
    <citation type="submission" date="2024-08" db="EMBL/GenBank/DDBJ databases">
        <title>Phylogenomic analyses of a clade within the roseobacter group suggest taxonomic reassignments of species of the genera Aestuariivita, Citreicella, Loktanella, Nautella, Pelagibaca, Ruegeria, Thalassobius, Thiobacimonas and Tropicibacter, and the proposal o.</title>
        <authorList>
            <person name="Jeon C.O."/>
        </authorList>
    </citation>
    <scope>NUCLEOTIDE SEQUENCE [LARGE SCALE GENOMIC DNA]</scope>
    <source>
        <strain evidence="10 11">SS1-5</strain>
    </source>
</reference>
<evidence type="ECO:0000259" key="9">
    <source>
        <dbReference type="PROSITE" id="PS50929"/>
    </source>
</evidence>
<dbReference type="InterPro" id="IPR011527">
    <property type="entry name" value="ABC1_TM_dom"/>
</dbReference>
<dbReference type="RefSeq" id="WP_373634912.1">
    <property type="nucleotide sequence ID" value="NZ_CP151767.2"/>
</dbReference>
<dbReference type="SMART" id="SM00382">
    <property type="entry name" value="AAA"/>
    <property type="match status" value="1"/>
</dbReference>
<dbReference type="Pfam" id="PF00664">
    <property type="entry name" value="ABC_membrane"/>
    <property type="match status" value="1"/>
</dbReference>
<keyword evidence="3" id="KW-0547">Nucleotide-binding</keyword>
<feature type="transmembrane region" description="Helical" evidence="7">
    <location>
        <begin position="308"/>
        <end position="331"/>
    </location>
</feature>
<dbReference type="SUPFAM" id="SSF52540">
    <property type="entry name" value="P-loop containing nucleoside triphosphate hydrolases"/>
    <property type="match status" value="1"/>
</dbReference>
<keyword evidence="5 7" id="KW-1133">Transmembrane helix</keyword>
<dbReference type="PANTHER" id="PTHR43394">
    <property type="entry name" value="ATP-DEPENDENT PERMEASE MDL1, MITOCHONDRIAL"/>
    <property type="match status" value="1"/>
</dbReference>
<evidence type="ECO:0000256" key="1">
    <source>
        <dbReference type="ARBA" id="ARBA00004651"/>
    </source>
</evidence>
<evidence type="ECO:0000256" key="3">
    <source>
        <dbReference type="ARBA" id="ARBA00022741"/>
    </source>
</evidence>
<feature type="domain" description="ABC transmembrane type-1" evidence="9">
    <location>
        <begin position="201"/>
        <end position="480"/>
    </location>
</feature>
<evidence type="ECO:0000256" key="5">
    <source>
        <dbReference type="ARBA" id="ARBA00022989"/>
    </source>
</evidence>
<feature type="transmembrane region" description="Helical" evidence="7">
    <location>
        <begin position="417"/>
        <end position="441"/>
    </location>
</feature>
<evidence type="ECO:0000256" key="6">
    <source>
        <dbReference type="ARBA" id="ARBA00023136"/>
    </source>
</evidence>
<evidence type="ECO:0000313" key="10">
    <source>
        <dbReference type="EMBL" id="WZU68161.2"/>
    </source>
</evidence>
<keyword evidence="6 7" id="KW-0472">Membrane</keyword>
<dbReference type="PROSITE" id="PS50893">
    <property type="entry name" value="ABC_TRANSPORTER_2"/>
    <property type="match status" value="1"/>
</dbReference>
<name>A0AAN0NJE7_9RHOB</name>
<feature type="transmembrane region" description="Helical" evidence="7">
    <location>
        <begin position="201"/>
        <end position="223"/>
    </location>
</feature>
<dbReference type="EMBL" id="CP151767">
    <property type="protein sequence ID" value="WZU68161.2"/>
    <property type="molecule type" value="Genomic_DNA"/>
</dbReference>
<dbReference type="InterPro" id="IPR027417">
    <property type="entry name" value="P-loop_NTPase"/>
</dbReference>
<dbReference type="Proteomes" id="UP001470809">
    <property type="component" value="Chromosome"/>
</dbReference>
<dbReference type="Gene3D" id="1.20.1560.10">
    <property type="entry name" value="ABC transporter type 1, transmembrane domain"/>
    <property type="match status" value="1"/>
</dbReference>
<protein>
    <submittedName>
        <fullName evidence="10">Peptidase domain-containing ABC transporter</fullName>
    </submittedName>
</protein>
<dbReference type="Pfam" id="PF00005">
    <property type="entry name" value="ABC_tran"/>
    <property type="match status" value="1"/>
</dbReference>
<dbReference type="KEGG" id="yrh:AABB31_04300"/>
<dbReference type="InterPro" id="IPR039421">
    <property type="entry name" value="Type_1_exporter"/>
</dbReference>
<feature type="transmembrane region" description="Helical" evidence="7">
    <location>
        <begin position="235"/>
        <end position="252"/>
    </location>
</feature>
<dbReference type="GO" id="GO:0005524">
    <property type="term" value="F:ATP binding"/>
    <property type="evidence" value="ECO:0007669"/>
    <property type="project" value="UniProtKB-KW"/>
</dbReference>
<sequence length="746" mass="82627">MTALTPLILENPLPPDRTGAPRLDPEVERRIDATRDHTRAYAFLRDGLKTGRFGGVSTKSSAALAMVEVLQRVSWPVNYRTFAGAIPHYAETFGVSEMRTALCILGFSTSSDRVRGRNLATLPPGSFVVTKYGRCLFLAYDNRRQPVLYDPQTERFSKLRKSRIYDCQIVEELSDQTQSQNARSGWISKTFARFGSENRTILTVTFLSNALIILASLSVGFIFDKVLPAKAYDTLISLLMGVGLLLFCDLRLRRIKSRLIARVSGRLEYIVSSVLYEKLISFRLEMLRASSVSEQINRLKQFETVRDFYCGPIVAILFEMPFVALLFATIFWLSPPVAVLLLGVTGVYLVVGATLYPRIKRTSKEMAALRADCLRLQEETISQRDQIVRRGLGQVWAARLAPRFRRLGVARHKQDSIWLLLNSLIAVVSPLAIGGVITIGALEVMSGNMTGGALIACMILSSRLLSPVQQALILAVRAPEIASLFRQMDAMMQIPSGSPDRPLNMSELLHGDQKAPAITVDGLVLRYPKSVAAALKGLTLTIAGGSFTCVTGASGVGKTSLLNAIMGHYRAQSGRVLIGAANIEQFEPAQKADLIGYLGHRSLQIHGTLAQNLRLTKPEATEQEIEEICSEMGILDAIRSLPQGFDTRMDYQFRHRFPPSFRTKFAIAQLLLKNPKVLLLDEPEAGLSDEDEKRLMSVIKNRRGRMTTIMVTHRPSLVRQADNALVLRDGQVQFFGAPTEQNARSG</sequence>
<evidence type="ECO:0000256" key="2">
    <source>
        <dbReference type="ARBA" id="ARBA00022692"/>
    </source>
</evidence>
<evidence type="ECO:0000256" key="4">
    <source>
        <dbReference type="ARBA" id="ARBA00022840"/>
    </source>
</evidence>
<evidence type="ECO:0000313" key="11">
    <source>
        <dbReference type="Proteomes" id="UP001470809"/>
    </source>
</evidence>
<dbReference type="AlphaFoldDB" id="A0AAN0NJE7"/>
<dbReference type="Gene3D" id="3.40.50.300">
    <property type="entry name" value="P-loop containing nucleotide triphosphate hydrolases"/>
    <property type="match status" value="1"/>
</dbReference>
<feature type="domain" description="ABC transporter" evidence="8">
    <location>
        <begin position="518"/>
        <end position="746"/>
    </location>
</feature>
<dbReference type="PROSITE" id="PS50929">
    <property type="entry name" value="ABC_TM1F"/>
    <property type="match status" value="1"/>
</dbReference>
<dbReference type="SUPFAM" id="SSF90123">
    <property type="entry name" value="ABC transporter transmembrane region"/>
    <property type="match status" value="1"/>
</dbReference>
<dbReference type="InterPro" id="IPR003439">
    <property type="entry name" value="ABC_transporter-like_ATP-bd"/>
</dbReference>